<proteinExistence type="predicted"/>
<name>A0ABV0BR50_9SPHI</name>
<reference evidence="2 3" key="1">
    <citation type="submission" date="2024-04" db="EMBL/GenBank/DDBJ databases">
        <title>WGS of bacteria from Torrens River.</title>
        <authorList>
            <person name="Wyrsch E.R."/>
            <person name="Drigo B."/>
        </authorList>
    </citation>
    <scope>NUCLEOTIDE SEQUENCE [LARGE SCALE GENOMIC DNA]</scope>
    <source>
        <strain evidence="2 3">TWI391</strain>
    </source>
</reference>
<evidence type="ECO:0000313" key="3">
    <source>
        <dbReference type="Proteomes" id="UP001409291"/>
    </source>
</evidence>
<dbReference type="Proteomes" id="UP001409291">
    <property type="component" value="Unassembled WGS sequence"/>
</dbReference>
<dbReference type="InterPro" id="IPR005901">
    <property type="entry name" value="GLPGLI"/>
</dbReference>
<organism evidence="2 3">
    <name type="scientific">Sphingobacterium kitahiroshimense</name>
    <dbReference type="NCBI Taxonomy" id="470446"/>
    <lineage>
        <taxon>Bacteria</taxon>
        <taxon>Pseudomonadati</taxon>
        <taxon>Bacteroidota</taxon>
        <taxon>Sphingobacteriia</taxon>
        <taxon>Sphingobacteriales</taxon>
        <taxon>Sphingobacteriaceae</taxon>
        <taxon>Sphingobacterium</taxon>
    </lineage>
</organism>
<feature type="signal peptide" evidence="1">
    <location>
        <begin position="1"/>
        <end position="20"/>
    </location>
</feature>
<evidence type="ECO:0000256" key="1">
    <source>
        <dbReference type="SAM" id="SignalP"/>
    </source>
</evidence>
<dbReference type="EMBL" id="JBDJNQ010000003">
    <property type="protein sequence ID" value="MEN5377240.1"/>
    <property type="molecule type" value="Genomic_DNA"/>
</dbReference>
<keyword evidence="1" id="KW-0732">Signal</keyword>
<protein>
    <submittedName>
        <fullName evidence="2">GLPGLI family protein</fullName>
    </submittedName>
</protein>
<sequence length="263" mass="30235">MKKYIVVLFLLVGFMMHASAQYAFFPSSGTVTFERKFHLHNFLKRNFLNKPDLDGWDKISVEQAMKSGPVEMITHHSLKFFDDETVFETVQEDYPPNYRNYSWYSPFISDSKTYINVKNNSFLKLLPFGDEELLMKDSLPNVKWKYTDEYRNIAGYDCRRANGIIQDSIYVVAFFAGQIPIPTGPELIHGLPGMILGVSIPSMNINIFATKVELTNTPVSNVLTKKKKVVAEPKTAVIAKLKSSVYDWMDEKEFNKKLKAILF</sequence>
<dbReference type="NCBIfam" id="TIGR01200">
    <property type="entry name" value="GLPGLI"/>
    <property type="match status" value="1"/>
</dbReference>
<accession>A0ABV0BR50</accession>
<comment type="caution">
    <text evidence="2">The sequence shown here is derived from an EMBL/GenBank/DDBJ whole genome shotgun (WGS) entry which is preliminary data.</text>
</comment>
<feature type="chain" id="PRO_5045923867" evidence="1">
    <location>
        <begin position="21"/>
        <end position="263"/>
    </location>
</feature>
<dbReference type="RefSeq" id="WP_346581084.1">
    <property type="nucleotide sequence ID" value="NZ_JBDJLH010000004.1"/>
</dbReference>
<gene>
    <name evidence="2" type="ORF">ABE541_08210</name>
</gene>
<evidence type="ECO:0000313" key="2">
    <source>
        <dbReference type="EMBL" id="MEN5377240.1"/>
    </source>
</evidence>
<keyword evidence="3" id="KW-1185">Reference proteome</keyword>
<dbReference type="Pfam" id="PF09697">
    <property type="entry name" value="Porph_ging"/>
    <property type="match status" value="1"/>
</dbReference>